<dbReference type="NCBIfam" id="TIGR00732">
    <property type="entry name" value="dprA"/>
    <property type="match status" value="1"/>
</dbReference>
<evidence type="ECO:0000313" key="3">
    <source>
        <dbReference type="EMBL" id="MCA9383479.1"/>
    </source>
</evidence>
<accession>A0A955L5M2</accession>
<sequence length="313" mass="35011">KKEIYFGLDKFLSAFELYKFLSNNSNAKLPQLKDIKADSEFITYSDINYPALLKEINDPPLVLFYRGNADLFSDINKVSIVGTRRPTKYGVKVTKDICSSLAKSNSIVVSGMAFGVDSVAHSVTLEHQGKTIAVLGANVNEPYPRTNKKLYEQIISHDGLVISETQSREINKWIFPRRNRIIAGLSRKTYVIEAAAKSGAIITANLAFDYNREVYAIPGNIYSEKSAGCNNLIKSNKAEIFCNNNELIDNEGSELNLSKEELKILEQLEVEDLNIQQISKKLNIDFEAIFKIILGLEIKKKVAKQSGGLYTLT</sequence>
<dbReference type="GO" id="GO:0009294">
    <property type="term" value="P:DNA-mediated transformation"/>
    <property type="evidence" value="ECO:0007669"/>
    <property type="project" value="InterPro"/>
</dbReference>
<evidence type="ECO:0000259" key="2">
    <source>
        <dbReference type="Pfam" id="PF02481"/>
    </source>
</evidence>
<dbReference type="InterPro" id="IPR057666">
    <property type="entry name" value="DrpA_SLOG"/>
</dbReference>
<feature type="domain" description="Smf/DprA SLOG" evidence="2">
    <location>
        <begin position="41"/>
        <end position="249"/>
    </location>
</feature>
<name>A0A955L5M2_9BACT</name>
<reference evidence="3" key="2">
    <citation type="journal article" date="2021" name="Microbiome">
        <title>Successional dynamics and alternative stable states in a saline activated sludge microbial community over 9 years.</title>
        <authorList>
            <person name="Wang Y."/>
            <person name="Ye J."/>
            <person name="Ju F."/>
            <person name="Liu L."/>
            <person name="Boyd J.A."/>
            <person name="Deng Y."/>
            <person name="Parks D.H."/>
            <person name="Jiang X."/>
            <person name="Yin X."/>
            <person name="Woodcroft B.J."/>
            <person name="Tyson G.W."/>
            <person name="Hugenholtz P."/>
            <person name="Polz M.F."/>
            <person name="Zhang T."/>
        </authorList>
    </citation>
    <scope>NUCLEOTIDE SEQUENCE</scope>
    <source>
        <strain evidence="3">HKST-UBA14</strain>
    </source>
</reference>
<organism evidence="3 4">
    <name type="scientific">Candidatus Dojkabacteria bacterium</name>
    <dbReference type="NCBI Taxonomy" id="2099670"/>
    <lineage>
        <taxon>Bacteria</taxon>
        <taxon>Candidatus Dojkabacteria</taxon>
    </lineage>
</organism>
<dbReference type="EMBL" id="JAGQLK010000076">
    <property type="protein sequence ID" value="MCA9383479.1"/>
    <property type="molecule type" value="Genomic_DNA"/>
</dbReference>
<reference evidence="3" key="1">
    <citation type="submission" date="2020-04" db="EMBL/GenBank/DDBJ databases">
        <authorList>
            <person name="Zhang T."/>
        </authorList>
    </citation>
    <scope>NUCLEOTIDE SEQUENCE</scope>
    <source>
        <strain evidence="3">HKST-UBA14</strain>
    </source>
</reference>
<dbReference type="InterPro" id="IPR003488">
    <property type="entry name" value="DprA"/>
</dbReference>
<evidence type="ECO:0000256" key="1">
    <source>
        <dbReference type="ARBA" id="ARBA00006525"/>
    </source>
</evidence>
<feature type="non-terminal residue" evidence="3">
    <location>
        <position position="1"/>
    </location>
</feature>
<dbReference type="SUPFAM" id="SSF102405">
    <property type="entry name" value="MCP/YpsA-like"/>
    <property type="match status" value="1"/>
</dbReference>
<comment type="similarity">
    <text evidence="1">Belongs to the DprA/Smf family.</text>
</comment>
<dbReference type="Pfam" id="PF02481">
    <property type="entry name" value="DNA_processg_A"/>
    <property type="match status" value="1"/>
</dbReference>
<dbReference type="Proteomes" id="UP000783287">
    <property type="component" value="Unassembled WGS sequence"/>
</dbReference>
<dbReference type="PANTHER" id="PTHR43022:SF1">
    <property type="entry name" value="PROTEIN SMF"/>
    <property type="match status" value="1"/>
</dbReference>
<proteinExistence type="inferred from homology"/>
<dbReference type="AlphaFoldDB" id="A0A955L5M2"/>
<dbReference type="Gene3D" id="3.40.50.450">
    <property type="match status" value="1"/>
</dbReference>
<dbReference type="PANTHER" id="PTHR43022">
    <property type="entry name" value="PROTEIN SMF"/>
    <property type="match status" value="1"/>
</dbReference>
<protein>
    <submittedName>
        <fullName evidence="3">DNA-processing protein DprA</fullName>
    </submittedName>
</protein>
<evidence type="ECO:0000313" key="4">
    <source>
        <dbReference type="Proteomes" id="UP000783287"/>
    </source>
</evidence>
<comment type="caution">
    <text evidence="3">The sequence shown here is derived from an EMBL/GenBank/DDBJ whole genome shotgun (WGS) entry which is preliminary data.</text>
</comment>
<gene>
    <name evidence="3" type="primary">dprA</name>
    <name evidence="3" type="ORF">KC909_03875</name>
</gene>